<dbReference type="GO" id="GO:0120230">
    <property type="term" value="F:recombinase activator activity"/>
    <property type="evidence" value="ECO:0007669"/>
    <property type="project" value="TreeGrafter"/>
</dbReference>
<evidence type="ECO:0000256" key="1">
    <source>
        <dbReference type="ARBA" id="ARBA00004123"/>
    </source>
</evidence>
<evidence type="ECO:0000256" key="2">
    <source>
        <dbReference type="ARBA" id="ARBA00023172"/>
    </source>
</evidence>
<evidence type="ECO:0000313" key="6">
    <source>
        <dbReference type="Proteomes" id="UP001152607"/>
    </source>
</evidence>
<dbReference type="Proteomes" id="UP001152607">
    <property type="component" value="Unassembled WGS sequence"/>
</dbReference>
<comment type="caution">
    <text evidence="5">The sequence shown here is derived from an EMBL/GenBank/DDBJ whole genome shotgun (WGS) entry which is preliminary data.</text>
</comment>
<dbReference type="GO" id="GO:0000709">
    <property type="term" value="P:meiotic joint molecule formation"/>
    <property type="evidence" value="ECO:0007669"/>
    <property type="project" value="TreeGrafter"/>
</dbReference>
<dbReference type="GO" id="GO:0003690">
    <property type="term" value="F:double-stranded DNA binding"/>
    <property type="evidence" value="ECO:0007669"/>
    <property type="project" value="TreeGrafter"/>
</dbReference>
<dbReference type="OrthoDB" id="272266at2759"/>
<keyword evidence="3" id="KW-0539">Nucleus</keyword>
<dbReference type="EMBL" id="CAOQHR010000008">
    <property type="protein sequence ID" value="CAI6338840.1"/>
    <property type="molecule type" value="Genomic_DNA"/>
</dbReference>
<comment type="subcellular location">
    <subcellularLocation>
        <location evidence="1">Nucleus</location>
    </subcellularLocation>
</comment>
<sequence length="147" mass="16488">MYTGKQIVYHVHQNPDDALTPEQVASIDSQISDLQSATAALNTTAKTLRSTLASLNSTLSTSDLIATVQTLDAEKQEMLARLDMLKAGKAKKVTKKERDEVERGWKTAGLASRRREKIAREMWKMIEDVVEGTEQREELREQLGLDD</sequence>
<dbReference type="AlphaFoldDB" id="A0A9W4XSB3"/>
<dbReference type="GO" id="GO:0000794">
    <property type="term" value="C:condensed nuclear chromosome"/>
    <property type="evidence" value="ECO:0007669"/>
    <property type="project" value="TreeGrafter"/>
</dbReference>
<evidence type="ECO:0000313" key="5">
    <source>
        <dbReference type="EMBL" id="CAI6338840.1"/>
    </source>
</evidence>
<organism evidence="5 6">
    <name type="scientific">Periconia digitata</name>
    <dbReference type="NCBI Taxonomy" id="1303443"/>
    <lineage>
        <taxon>Eukaryota</taxon>
        <taxon>Fungi</taxon>
        <taxon>Dikarya</taxon>
        <taxon>Ascomycota</taxon>
        <taxon>Pezizomycotina</taxon>
        <taxon>Dothideomycetes</taxon>
        <taxon>Pleosporomycetidae</taxon>
        <taxon>Pleosporales</taxon>
        <taxon>Massarineae</taxon>
        <taxon>Periconiaceae</taxon>
        <taxon>Periconia</taxon>
    </lineage>
</organism>
<dbReference type="GO" id="GO:0007129">
    <property type="term" value="P:homologous chromosome pairing at meiosis"/>
    <property type="evidence" value="ECO:0007669"/>
    <property type="project" value="TreeGrafter"/>
</dbReference>
<gene>
    <name evidence="5" type="ORF">PDIGIT_LOCUS11976</name>
</gene>
<keyword evidence="2" id="KW-0233">DNA recombination</keyword>
<dbReference type="GO" id="GO:0120231">
    <property type="term" value="C:DNA recombinase auxiliary factor complex"/>
    <property type="evidence" value="ECO:0007669"/>
    <property type="project" value="TreeGrafter"/>
</dbReference>
<name>A0A9W4XSB3_9PLEO</name>
<reference evidence="5" key="1">
    <citation type="submission" date="2023-01" db="EMBL/GenBank/DDBJ databases">
        <authorList>
            <person name="Van Ghelder C."/>
            <person name="Rancurel C."/>
        </authorList>
    </citation>
    <scope>NUCLEOTIDE SEQUENCE</scope>
    <source>
        <strain evidence="5">CNCM I-4278</strain>
    </source>
</reference>
<dbReference type="PANTHER" id="PTHR15938">
    <property type="entry name" value="TBP-1 INTERACTING PROTEIN"/>
    <property type="match status" value="1"/>
</dbReference>
<evidence type="ECO:0000256" key="4">
    <source>
        <dbReference type="ARBA" id="ARBA00023254"/>
    </source>
</evidence>
<protein>
    <submittedName>
        <fullName evidence="5">Uncharacterized protein</fullName>
    </submittedName>
</protein>
<dbReference type="GO" id="GO:0010774">
    <property type="term" value="P:meiotic strand invasion involved in reciprocal meiotic recombination"/>
    <property type="evidence" value="ECO:0007669"/>
    <property type="project" value="TreeGrafter"/>
</dbReference>
<keyword evidence="6" id="KW-1185">Reference proteome</keyword>
<accession>A0A9W4XSB3</accession>
<evidence type="ECO:0000256" key="3">
    <source>
        <dbReference type="ARBA" id="ARBA00023242"/>
    </source>
</evidence>
<proteinExistence type="predicted"/>
<dbReference type="PANTHER" id="PTHR15938:SF0">
    <property type="entry name" value="HOMOLOGOUS-PAIRING PROTEIN 2 HOMOLOG"/>
    <property type="match status" value="1"/>
</dbReference>
<keyword evidence="4" id="KW-0469">Meiosis</keyword>